<protein>
    <submittedName>
        <fullName evidence="3">Ribonuclease H-like domain-containing protein</fullName>
    </submittedName>
</protein>
<feature type="compositionally biased region" description="Polar residues" evidence="1">
    <location>
        <begin position="104"/>
        <end position="113"/>
    </location>
</feature>
<dbReference type="SUPFAM" id="SSF56672">
    <property type="entry name" value="DNA/RNA polymerases"/>
    <property type="match status" value="1"/>
</dbReference>
<name>A0A6L2P5E1_TANCI</name>
<comment type="caution">
    <text evidence="3">The sequence shown here is derived from an EMBL/GenBank/DDBJ whole genome shotgun (WGS) entry which is preliminary data.</text>
</comment>
<dbReference type="Pfam" id="PF07727">
    <property type="entry name" value="RVT_2"/>
    <property type="match status" value="2"/>
</dbReference>
<feature type="domain" description="Reverse transcriptase Ty1/copia-type" evidence="2">
    <location>
        <begin position="282"/>
        <end position="361"/>
    </location>
</feature>
<feature type="compositionally biased region" description="Basic and acidic residues" evidence="1">
    <location>
        <begin position="55"/>
        <end position="66"/>
    </location>
</feature>
<evidence type="ECO:0000313" key="3">
    <source>
        <dbReference type="EMBL" id="GEU93556.1"/>
    </source>
</evidence>
<proteinExistence type="predicted"/>
<dbReference type="PANTHER" id="PTHR11439">
    <property type="entry name" value="GAG-POL-RELATED RETROTRANSPOSON"/>
    <property type="match status" value="1"/>
</dbReference>
<evidence type="ECO:0000259" key="2">
    <source>
        <dbReference type="Pfam" id="PF07727"/>
    </source>
</evidence>
<reference evidence="3" key="1">
    <citation type="journal article" date="2019" name="Sci. Rep.">
        <title>Draft genome of Tanacetum cinerariifolium, the natural source of mosquito coil.</title>
        <authorList>
            <person name="Yamashiro T."/>
            <person name="Shiraishi A."/>
            <person name="Satake H."/>
            <person name="Nakayama K."/>
        </authorList>
    </citation>
    <scope>NUCLEOTIDE SEQUENCE</scope>
</reference>
<gene>
    <name evidence="3" type="ORF">Tci_065534</name>
</gene>
<dbReference type="CDD" id="cd09272">
    <property type="entry name" value="RNase_HI_RT_Ty1"/>
    <property type="match status" value="1"/>
</dbReference>
<sequence>MSSAPAFEYSSHSRGTISLSPKKLWLSVFCYALSPSDDEGEPSGSKIGFESDSDDNAKEQSSKNDQESMQIGEEDFSEGNNFKHFEVPNLSFNTEESTRESNTLRRSSRQSKLPPTLNDYVLNSKTMYGLDKFVNHTWLSAENCGFIANVNKIFEPKSYEEVALDKNWVQAMNKEMQALYENNTWDLVELPRNRRAIGSKWVYKTKLKSTGEIDRYKARLVAKGFNQKEGIDYEETFSPVVKIGTVRCLISLVVQDGWCLFQLDVNNAFLYGNLNEDVYITSTRLSEALIETVFKQSGHDHSLYTKESGGGCIALLVYVDDIVLTGNNINEINNVKKFLSSKFKIKDLGELKYILGIEVLKLIKVSHMGLGLRVRRYLKGAPGPVFWKSKKHATLSKSSGEAEYRSMAAATCELMWIVNILKDPKVTNLLHAELFYGNSAAIHIATYPVMHEKTKHFDLDVHIIRE</sequence>
<evidence type="ECO:0000256" key="1">
    <source>
        <dbReference type="SAM" id="MobiDB-lite"/>
    </source>
</evidence>
<dbReference type="AlphaFoldDB" id="A0A6L2P5E1"/>
<feature type="domain" description="Reverse transcriptase Ty1/copia-type" evidence="2">
    <location>
        <begin position="182"/>
        <end position="281"/>
    </location>
</feature>
<dbReference type="InterPro" id="IPR043502">
    <property type="entry name" value="DNA/RNA_pol_sf"/>
</dbReference>
<dbReference type="EMBL" id="BKCJ010010881">
    <property type="protein sequence ID" value="GEU93556.1"/>
    <property type="molecule type" value="Genomic_DNA"/>
</dbReference>
<feature type="region of interest" description="Disordered" evidence="1">
    <location>
        <begin position="87"/>
        <end position="116"/>
    </location>
</feature>
<feature type="region of interest" description="Disordered" evidence="1">
    <location>
        <begin position="35"/>
        <end position="71"/>
    </location>
</feature>
<dbReference type="PANTHER" id="PTHR11439:SF470">
    <property type="entry name" value="CYSTEINE-RICH RLK (RECEPTOR-LIKE PROTEIN KINASE) 8"/>
    <property type="match status" value="1"/>
</dbReference>
<accession>A0A6L2P5E1</accession>
<dbReference type="InterPro" id="IPR013103">
    <property type="entry name" value="RVT_2"/>
</dbReference>
<organism evidence="3">
    <name type="scientific">Tanacetum cinerariifolium</name>
    <name type="common">Dalmatian daisy</name>
    <name type="synonym">Chrysanthemum cinerariifolium</name>
    <dbReference type="NCBI Taxonomy" id="118510"/>
    <lineage>
        <taxon>Eukaryota</taxon>
        <taxon>Viridiplantae</taxon>
        <taxon>Streptophyta</taxon>
        <taxon>Embryophyta</taxon>
        <taxon>Tracheophyta</taxon>
        <taxon>Spermatophyta</taxon>
        <taxon>Magnoliopsida</taxon>
        <taxon>eudicotyledons</taxon>
        <taxon>Gunneridae</taxon>
        <taxon>Pentapetalae</taxon>
        <taxon>asterids</taxon>
        <taxon>campanulids</taxon>
        <taxon>Asterales</taxon>
        <taxon>Asteraceae</taxon>
        <taxon>Asteroideae</taxon>
        <taxon>Anthemideae</taxon>
        <taxon>Anthemidinae</taxon>
        <taxon>Tanacetum</taxon>
    </lineage>
</organism>